<dbReference type="KEGG" id="mint:C7M51_03687"/>
<organism evidence="7 8">
    <name type="scientific">Mixta intestinalis</name>
    <dbReference type="NCBI Taxonomy" id="1615494"/>
    <lineage>
        <taxon>Bacteria</taxon>
        <taxon>Pseudomonadati</taxon>
        <taxon>Pseudomonadota</taxon>
        <taxon>Gammaproteobacteria</taxon>
        <taxon>Enterobacterales</taxon>
        <taxon>Erwiniaceae</taxon>
        <taxon>Mixta</taxon>
    </lineage>
</organism>
<dbReference type="Gene3D" id="2.180.10.10">
    <property type="entry name" value="RHS repeat-associated core"/>
    <property type="match status" value="2"/>
</dbReference>
<feature type="domain" description="RHS protein conserved region" evidence="4">
    <location>
        <begin position="1171"/>
        <end position="1204"/>
    </location>
</feature>
<dbReference type="InterPro" id="IPR022385">
    <property type="entry name" value="Rhs_assc_core"/>
</dbReference>
<dbReference type="Pfam" id="PF05593">
    <property type="entry name" value="RHS_repeat"/>
    <property type="match status" value="2"/>
</dbReference>
<dbReference type="Pfam" id="PF25023">
    <property type="entry name" value="TEN_YD-shell"/>
    <property type="match status" value="1"/>
</dbReference>
<evidence type="ECO:0000259" key="5">
    <source>
        <dbReference type="Pfam" id="PF20148"/>
    </source>
</evidence>
<keyword evidence="2" id="KW-0677">Repeat</keyword>
<dbReference type="EC" id="3.1.-.-" evidence="7"/>
<sequence>MPHSTCYTDPQLGVDIHSYQNFPFPLPTPVISQVYDPFELLFKSTTVTINNLNRSVAGTVGFSIHIPIGGLWLPPLEMASGPEYLDEIFMGSSTVIANGAPMSSFKVPVLSCNLFGLPRPFRPENAIKPTFLSPHLPLMINLALYNNVKVGGALTINLQAIIANAIIKGAANIFIKGASKIIDKAIDTPWAKELREKVINSQWRQKLSEKLGKYAIKAKQAGKKIYDLLFGDPVDVSDGSVVIEHQDFHLPGRLPLDWTRYYRSAPFPIALLAPSCGEGWQTPADIQLSYDAQLDALFFCEALTITVFPGFPAAPGREYAVMELVDGAVVWQIEDVDSNQLVVETKEGKRYYFRYPATQPLPQKPMLLEAISDLVGNRWQFVRRNGELQQLVEWDAAGQRGRTLQAEWHDHRLTALTFCDEDSQSSLPLTRYHYDDRGQLTAEEDAAGLCRRYGWQQGKMISHSLRSGLTFHYQYDEQDRVCHSWGDDGLYDYHFIYNDLLNEVEITDSLGNRTQIQFDMDRLPICEIDPEGNATRYRYDEVGRPVSQVDAARRETRFEWDDAGNLCTLTHPDRSKRLYVWLDNRLIKETDEEGAVRQYDWSRDGQLISQTDELGQITLYRYNDFGDLIFSMDPAGGETQLEYDRYGFLRSHTDGEGTRTTFHHDSRGLLRQRTDATGRHRRWDYDVKGRLIRWQAEDGSVQTLGWDACDNPNRHVDGLNGETRFSYSGMGVLTSRTTPDGKTVRCEYDSEEQLTAVVNELGQRYRLRRDGAGRIIQTEDYYGQQTHYRYDEAGNLVARTDALGQLTEYRHDRMGRLTEKRYRDGEQTLEERFRYDRCGRVTALLNPWREVTRKYDAAGRLTEEHQDGLGIYWRYDAAGNCISRHSDAGHRTEWHYNRCGQPVAVTLDGETSRFAYDACGRLQDETLGETLSCRYRHDMRDRLVSRTVSRHDSGLFSTGYRYDRNGNPEARSDSRLGHEYFSYDPVGRLLAHTCPEGRVTRFIQDAAGNQLLTQIRAQDDSPQGWWREGELHGVRYLFDRAGNLRRQSDRQGNHRQLRWDGNHRLRGTRDRQHTTEYGYDAAGRRVFKRNAQETTWFWWDGDALLGEVTRPNSTPGLPDTAAADPDDAGAAARRKQAARTLWPAIQEYVYRPGSFIPFALLPDRTQPDARIHYYHNDLNGCPLRLTDSDGNITWEAQYHAWGGVKRLTQQVHNPLRFQGQYYDKETGLHYNRHRYYNPHSGSFISQDPIGLLGGINFYAYAPNPLNLIDPLGLDTCSVNTLRNARKNNYAISPSQRQEIIDSIDNIKLKGIFSELYRPGANIPDGGTAASILYTKTTGQLVGGSDHIAKGTSYLEALKRLTSGTGKYKGEVLSGSDRSLASYLMSDLKEALGFIP</sequence>
<dbReference type="NCBIfam" id="TIGR03696">
    <property type="entry name" value="Rhs_assc_core"/>
    <property type="match status" value="1"/>
</dbReference>
<comment type="similarity">
    <text evidence="1">Belongs to the RHS family.</text>
</comment>
<evidence type="ECO:0000259" key="4">
    <source>
        <dbReference type="Pfam" id="PF03527"/>
    </source>
</evidence>
<dbReference type="Proteomes" id="UP000464053">
    <property type="component" value="Chromosome"/>
</dbReference>
<evidence type="ECO:0000256" key="1">
    <source>
        <dbReference type="ARBA" id="ARBA00009455"/>
    </source>
</evidence>
<accession>A0A6P1Q2W6</accession>
<feature type="domain" description="Teneurin-like YD-shell" evidence="6">
    <location>
        <begin position="597"/>
        <end position="703"/>
    </location>
</feature>
<reference evidence="7 8" key="1">
    <citation type="submission" date="2018-03" db="EMBL/GenBank/DDBJ databases">
        <title>Pantoea intestinalis SRCM103226 isolated form the mealworm.</title>
        <authorList>
            <person name="Jeong D.-Y."/>
            <person name="Kim J.W."/>
        </authorList>
    </citation>
    <scope>NUCLEOTIDE SEQUENCE [LARGE SCALE GENOMIC DNA]</scope>
    <source>
        <strain evidence="7 8">SRCM103226</strain>
    </source>
</reference>
<feature type="domain" description="DUF6531" evidence="5">
    <location>
        <begin position="231"/>
        <end position="299"/>
    </location>
</feature>
<dbReference type="PANTHER" id="PTHR32305">
    <property type="match status" value="1"/>
</dbReference>
<protein>
    <submittedName>
        <fullName evidence="7">Deoxyribonuclease RhsC</fullName>
        <ecNumber evidence="7">3.1.-.-</ecNumber>
    </submittedName>
</protein>
<evidence type="ECO:0000313" key="7">
    <source>
        <dbReference type="EMBL" id="QHM73340.1"/>
    </source>
</evidence>
<dbReference type="InterPro" id="IPR050708">
    <property type="entry name" value="T6SS_VgrG/RHS"/>
</dbReference>
<evidence type="ECO:0000256" key="3">
    <source>
        <dbReference type="SAM" id="MobiDB-lite"/>
    </source>
</evidence>
<dbReference type="InterPro" id="IPR001826">
    <property type="entry name" value="RHS"/>
</dbReference>
<dbReference type="InterPro" id="IPR056823">
    <property type="entry name" value="TEN-like_YD-shell"/>
</dbReference>
<dbReference type="PRINTS" id="PR00394">
    <property type="entry name" value="RHSPROTEIN"/>
</dbReference>
<dbReference type="GO" id="GO:0016787">
    <property type="term" value="F:hydrolase activity"/>
    <property type="evidence" value="ECO:0007669"/>
    <property type="project" value="UniProtKB-KW"/>
</dbReference>
<dbReference type="CDD" id="cd14740">
    <property type="entry name" value="PAAR_4"/>
    <property type="match status" value="1"/>
</dbReference>
<evidence type="ECO:0000259" key="6">
    <source>
        <dbReference type="Pfam" id="PF25023"/>
    </source>
</evidence>
<dbReference type="Pfam" id="PF20148">
    <property type="entry name" value="DUF6531"/>
    <property type="match status" value="1"/>
</dbReference>
<feature type="compositionally biased region" description="Low complexity" evidence="3">
    <location>
        <begin position="1114"/>
        <end position="1130"/>
    </location>
</feature>
<feature type="region of interest" description="Disordered" evidence="3">
    <location>
        <begin position="1110"/>
        <end position="1130"/>
    </location>
</feature>
<dbReference type="NCBIfam" id="TIGR01643">
    <property type="entry name" value="YD_repeat_2x"/>
    <property type="match status" value="7"/>
</dbReference>
<dbReference type="InterPro" id="IPR006530">
    <property type="entry name" value="YD"/>
</dbReference>
<dbReference type="EMBL" id="CP028271">
    <property type="protein sequence ID" value="QHM73340.1"/>
    <property type="molecule type" value="Genomic_DNA"/>
</dbReference>
<keyword evidence="7" id="KW-0378">Hydrolase</keyword>
<dbReference type="Pfam" id="PF03527">
    <property type="entry name" value="RHS"/>
    <property type="match status" value="1"/>
</dbReference>
<dbReference type="SUPFAM" id="SSF82171">
    <property type="entry name" value="DPP6 N-terminal domain-like"/>
    <property type="match status" value="1"/>
</dbReference>
<evidence type="ECO:0000256" key="2">
    <source>
        <dbReference type="ARBA" id="ARBA00022737"/>
    </source>
</evidence>
<dbReference type="PANTHER" id="PTHR32305:SF15">
    <property type="entry name" value="PROTEIN RHSA-RELATED"/>
    <property type="match status" value="1"/>
</dbReference>
<keyword evidence="8" id="KW-1185">Reference proteome</keyword>
<proteinExistence type="inferred from homology"/>
<dbReference type="InterPro" id="IPR031325">
    <property type="entry name" value="RHS_repeat"/>
</dbReference>
<gene>
    <name evidence="7" type="primary">rhsC_7</name>
    <name evidence="7" type="ORF">C7M51_03687</name>
</gene>
<dbReference type="InterPro" id="IPR045351">
    <property type="entry name" value="DUF6531"/>
</dbReference>
<name>A0A6P1Q2W6_9GAMM</name>
<evidence type="ECO:0000313" key="8">
    <source>
        <dbReference type="Proteomes" id="UP000464053"/>
    </source>
</evidence>